<dbReference type="PANTHER" id="PTHR12428">
    <property type="entry name" value="OXA1"/>
    <property type="match status" value="1"/>
</dbReference>
<keyword evidence="7 11" id="KW-0472">Membrane</keyword>
<evidence type="ECO:0000256" key="2">
    <source>
        <dbReference type="ARBA" id="ARBA00022448"/>
    </source>
</evidence>
<keyword evidence="6 11" id="KW-1133">Transmembrane helix</keyword>
<dbReference type="EMBL" id="JACRSN010000011">
    <property type="protein sequence ID" value="MBC8533987.1"/>
    <property type="molecule type" value="Genomic_DNA"/>
</dbReference>
<accession>A0A926HN99</accession>
<feature type="transmembrane region" description="Helical" evidence="11">
    <location>
        <begin position="239"/>
        <end position="265"/>
    </location>
</feature>
<gene>
    <name evidence="13" type="ORF">IAG03_08220</name>
</gene>
<dbReference type="NCBIfam" id="TIGR03592">
    <property type="entry name" value="yidC_oxa1_cterm"/>
    <property type="match status" value="1"/>
</dbReference>
<name>A0A926HN99_9FIRM</name>
<keyword evidence="4 9" id="KW-0812">Transmembrane</keyword>
<evidence type="ECO:0000256" key="7">
    <source>
        <dbReference type="ARBA" id="ARBA00023136"/>
    </source>
</evidence>
<comment type="caution">
    <text evidence="13">The sequence shown here is derived from an EMBL/GenBank/DDBJ whole genome shotgun (WGS) entry which is preliminary data.</text>
</comment>
<evidence type="ECO:0000259" key="12">
    <source>
        <dbReference type="Pfam" id="PF02096"/>
    </source>
</evidence>
<feature type="transmembrane region" description="Helical" evidence="11">
    <location>
        <begin position="200"/>
        <end position="218"/>
    </location>
</feature>
<dbReference type="CDD" id="cd20070">
    <property type="entry name" value="5TM_YidC_Alb3"/>
    <property type="match status" value="1"/>
</dbReference>
<feature type="compositionally biased region" description="Basic and acidic residues" evidence="10">
    <location>
        <begin position="349"/>
        <end position="359"/>
    </location>
</feature>
<dbReference type="AlphaFoldDB" id="A0A926HN99"/>
<evidence type="ECO:0000256" key="6">
    <source>
        <dbReference type="ARBA" id="ARBA00022989"/>
    </source>
</evidence>
<organism evidence="13 14">
    <name type="scientific">Yeguia hominis</name>
    <dbReference type="NCBI Taxonomy" id="2763662"/>
    <lineage>
        <taxon>Bacteria</taxon>
        <taxon>Bacillati</taxon>
        <taxon>Bacillota</taxon>
        <taxon>Clostridia</taxon>
        <taxon>Eubacteriales</taxon>
        <taxon>Yeguiaceae</taxon>
        <taxon>Yeguia</taxon>
    </lineage>
</organism>
<evidence type="ECO:0000256" key="1">
    <source>
        <dbReference type="ARBA" id="ARBA00004651"/>
    </source>
</evidence>
<dbReference type="GO" id="GO:0032977">
    <property type="term" value="F:membrane insertase activity"/>
    <property type="evidence" value="ECO:0007669"/>
    <property type="project" value="InterPro"/>
</dbReference>
<dbReference type="GO" id="GO:0005886">
    <property type="term" value="C:plasma membrane"/>
    <property type="evidence" value="ECO:0007669"/>
    <property type="project" value="UniProtKB-SubCell"/>
</dbReference>
<keyword evidence="14" id="KW-1185">Reference proteome</keyword>
<evidence type="ECO:0000256" key="9">
    <source>
        <dbReference type="RuleBase" id="RU003945"/>
    </source>
</evidence>
<comment type="similarity">
    <text evidence="9">Belongs to the OXA1/ALB3/YidC family.</text>
</comment>
<evidence type="ECO:0000313" key="13">
    <source>
        <dbReference type="EMBL" id="MBC8533987.1"/>
    </source>
</evidence>
<keyword evidence="5" id="KW-0653">Protein transport</keyword>
<evidence type="ECO:0000256" key="10">
    <source>
        <dbReference type="SAM" id="MobiDB-lite"/>
    </source>
</evidence>
<evidence type="ECO:0000313" key="14">
    <source>
        <dbReference type="Proteomes" id="UP000651482"/>
    </source>
</evidence>
<keyword evidence="2" id="KW-0813">Transport</keyword>
<evidence type="ECO:0000256" key="3">
    <source>
        <dbReference type="ARBA" id="ARBA00022475"/>
    </source>
</evidence>
<dbReference type="GO" id="GO:0051205">
    <property type="term" value="P:protein insertion into membrane"/>
    <property type="evidence" value="ECO:0007669"/>
    <property type="project" value="TreeGrafter"/>
</dbReference>
<feature type="region of interest" description="Disordered" evidence="10">
    <location>
        <begin position="324"/>
        <end position="359"/>
    </location>
</feature>
<reference evidence="13" key="1">
    <citation type="submission" date="2020-08" db="EMBL/GenBank/DDBJ databases">
        <title>Genome public.</title>
        <authorList>
            <person name="Liu C."/>
            <person name="Sun Q."/>
        </authorList>
    </citation>
    <scope>NUCLEOTIDE SEQUENCE</scope>
    <source>
        <strain evidence="13">NSJ-40</strain>
    </source>
</reference>
<sequence>MVQIFNFFGNILGYLLWFFYIIVRNYGVAIILFTIILKLIMFPFSIKQQKSMAAQGKLAAKQKELQKKYGDNKVKYNEELQNLYQKEGINPASGCLTTLIPFPIMLGLYYAVVFPLKNVLHISADVVQKASDVLVHLPGIGSNFAANNFYSEIEIVKHFSELKPALAEIFTESQLIKIEELSNSFQFLGLDLLGTPKGSAFSSMLWLIPVLCLVSAWAQQFYMTKRSPGMQQQQGCMKYSMFLLPLISVYFSYVMPAAIGFYWVLSSLTGFVQSVITNVFYGPAALSAKAEAQRAALRVQDEAAVKPLPYAEQKALEEKYLFARQPSQNEKGQKKNPVAKQKKKTGTVKKSDDYLGSKK</sequence>
<protein>
    <submittedName>
        <fullName evidence="13">YidC/Oxa1 family membrane protein insertase</fullName>
    </submittedName>
</protein>
<evidence type="ECO:0000256" key="8">
    <source>
        <dbReference type="ARBA" id="ARBA00023186"/>
    </source>
</evidence>
<dbReference type="InterPro" id="IPR001708">
    <property type="entry name" value="YidC/ALB3/OXA1/COX18"/>
</dbReference>
<evidence type="ECO:0000256" key="11">
    <source>
        <dbReference type="SAM" id="Phobius"/>
    </source>
</evidence>
<dbReference type="Proteomes" id="UP000651482">
    <property type="component" value="Unassembled WGS sequence"/>
</dbReference>
<evidence type="ECO:0000256" key="5">
    <source>
        <dbReference type="ARBA" id="ARBA00022927"/>
    </source>
</evidence>
<evidence type="ECO:0000256" key="4">
    <source>
        <dbReference type="ARBA" id="ARBA00022692"/>
    </source>
</evidence>
<comment type="subcellular location">
    <subcellularLocation>
        <location evidence="1">Cell membrane</location>
        <topology evidence="1">Multi-pass membrane protein</topology>
    </subcellularLocation>
    <subcellularLocation>
        <location evidence="9">Membrane</location>
        <topology evidence="9">Multi-pass membrane protein</topology>
    </subcellularLocation>
</comment>
<feature type="domain" description="Membrane insertase YidC/Oxa/ALB C-terminal" evidence="12">
    <location>
        <begin position="26"/>
        <end position="278"/>
    </location>
</feature>
<dbReference type="GO" id="GO:0015031">
    <property type="term" value="P:protein transport"/>
    <property type="evidence" value="ECO:0007669"/>
    <property type="project" value="UniProtKB-KW"/>
</dbReference>
<dbReference type="Pfam" id="PF02096">
    <property type="entry name" value="60KD_IMP"/>
    <property type="match status" value="1"/>
</dbReference>
<keyword evidence="3" id="KW-1003">Cell membrane</keyword>
<keyword evidence="8" id="KW-0143">Chaperone</keyword>
<proteinExistence type="inferred from homology"/>
<feature type="transmembrane region" description="Helical" evidence="11">
    <location>
        <begin position="92"/>
        <end position="112"/>
    </location>
</feature>
<dbReference type="InterPro" id="IPR047196">
    <property type="entry name" value="YidC_ALB_C"/>
</dbReference>
<dbReference type="InterPro" id="IPR028055">
    <property type="entry name" value="YidC/Oxa/ALB_C"/>
</dbReference>
<dbReference type="PANTHER" id="PTHR12428:SF65">
    <property type="entry name" value="CYTOCHROME C OXIDASE ASSEMBLY PROTEIN COX18, MITOCHONDRIAL"/>
    <property type="match status" value="1"/>
</dbReference>